<protein>
    <submittedName>
        <fullName evidence="1">Uncharacterized protein</fullName>
    </submittedName>
</protein>
<proteinExistence type="predicted"/>
<organism evidence="1 2">
    <name type="scientific">Boletus edulis BED1</name>
    <dbReference type="NCBI Taxonomy" id="1328754"/>
    <lineage>
        <taxon>Eukaryota</taxon>
        <taxon>Fungi</taxon>
        <taxon>Dikarya</taxon>
        <taxon>Basidiomycota</taxon>
        <taxon>Agaricomycotina</taxon>
        <taxon>Agaricomycetes</taxon>
        <taxon>Agaricomycetidae</taxon>
        <taxon>Boletales</taxon>
        <taxon>Boletineae</taxon>
        <taxon>Boletaceae</taxon>
        <taxon>Boletoideae</taxon>
        <taxon>Boletus</taxon>
    </lineage>
</organism>
<dbReference type="AlphaFoldDB" id="A0AAD4BFV5"/>
<keyword evidence="2" id="KW-1185">Reference proteome</keyword>
<gene>
    <name evidence="1" type="ORF">L210DRAFT_3565936</name>
</gene>
<dbReference type="EMBL" id="WHUW01000085">
    <property type="protein sequence ID" value="KAF8426829.1"/>
    <property type="molecule type" value="Genomic_DNA"/>
</dbReference>
<name>A0AAD4BFV5_BOLED</name>
<reference evidence="1" key="2">
    <citation type="journal article" date="2020" name="Nat. Commun.">
        <title>Large-scale genome sequencing of mycorrhizal fungi provides insights into the early evolution of symbiotic traits.</title>
        <authorList>
            <person name="Miyauchi S."/>
            <person name="Kiss E."/>
            <person name="Kuo A."/>
            <person name="Drula E."/>
            <person name="Kohler A."/>
            <person name="Sanchez-Garcia M."/>
            <person name="Morin E."/>
            <person name="Andreopoulos B."/>
            <person name="Barry K.W."/>
            <person name="Bonito G."/>
            <person name="Buee M."/>
            <person name="Carver A."/>
            <person name="Chen C."/>
            <person name="Cichocki N."/>
            <person name="Clum A."/>
            <person name="Culley D."/>
            <person name="Crous P.W."/>
            <person name="Fauchery L."/>
            <person name="Girlanda M."/>
            <person name="Hayes R.D."/>
            <person name="Keri Z."/>
            <person name="LaButti K."/>
            <person name="Lipzen A."/>
            <person name="Lombard V."/>
            <person name="Magnuson J."/>
            <person name="Maillard F."/>
            <person name="Murat C."/>
            <person name="Nolan M."/>
            <person name="Ohm R.A."/>
            <person name="Pangilinan J."/>
            <person name="Pereira M.F."/>
            <person name="Perotto S."/>
            <person name="Peter M."/>
            <person name="Pfister S."/>
            <person name="Riley R."/>
            <person name="Sitrit Y."/>
            <person name="Stielow J.B."/>
            <person name="Szollosi G."/>
            <person name="Zifcakova L."/>
            <person name="Stursova M."/>
            <person name="Spatafora J.W."/>
            <person name="Tedersoo L."/>
            <person name="Vaario L.M."/>
            <person name="Yamada A."/>
            <person name="Yan M."/>
            <person name="Wang P."/>
            <person name="Xu J."/>
            <person name="Bruns T."/>
            <person name="Baldrian P."/>
            <person name="Vilgalys R."/>
            <person name="Dunand C."/>
            <person name="Henrissat B."/>
            <person name="Grigoriev I.V."/>
            <person name="Hibbett D."/>
            <person name="Nagy L.G."/>
            <person name="Martin F.M."/>
        </authorList>
    </citation>
    <scope>NUCLEOTIDE SEQUENCE</scope>
    <source>
        <strain evidence="1">BED1</strain>
    </source>
</reference>
<evidence type="ECO:0000313" key="1">
    <source>
        <dbReference type="EMBL" id="KAF8426829.1"/>
    </source>
</evidence>
<reference evidence="1" key="1">
    <citation type="submission" date="2019-10" db="EMBL/GenBank/DDBJ databases">
        <authorList>
            <consortium name="DOE Joint Genome Institute"/>
            <person name="Kuo A."/>
            <person name="Miyauchi S."/>
            <person name="Kiss E."/>
            <person name="Drula E."/>
            <person name="Kohler A."/>
            <person name="Sanchez-Garcia M."/>
            <person name="Andreopoulos B."/>
            <person name="Barry K.W."/>
            <person name="Bonito G."/>
            <person name="Buee M."/>
            <person name="Carver A."/>
            <person name="Chen C."/>
            <person name="Cichocki N."/>
            <person name="Clum A."/>
            <person name="Culley D."/>
            <person name="Crous P.W."/>
            <person name="Fauchery L."/>
            <person name="Girlanda M."/>
            <person name="Hayes R."/>
            <person name="Keri Z."/>
            <person name="LaButti K."/>
            <person name="Lipzen A."/>
            <person name="Lombard V."/>
            <person name="Magnuson J."/>
            <person name="Maillard F."/>
            <person name="Morin E."/>
            <person name="Murat C."/>
            <person name="Nolan M."/>
            <person name="Ohm R."/>
            <person name="Pangilinan J."/>
            <person name="Pereira M."/>
            <person name="Perotto S."/>
            <person name="Peter M."/>
            <person name="Riley R."/>
            <person name="Sitrit Y."/>
            <person name="Stielow B."/>
            <person name="Szollosi G."/>
            <person name="Zifcakova L."/>
            <person name="Stursova M."/>
            <person name="Spatafora J.W."/>
            <person name="Tedersoo L."/>
            <person name="Vaario L.-M."/>
            <person name="Yamada A."/>
            <person name="Yan M."/>
            <person name="Wang P."/>
            <person name="Xu J."/>
            <person name="Bruns T."/>
            <person name="Baldrian P."/>
            <person name="Vilgalys R."/>
            <person name="Henrissat B."/>
            <person name="Grigoriev I.V."/>
            <person name="Hibbett D."/>
            <person name="Nagy L.G."/>
            <person name="Martin F.M."/>
        </authorList>
    </citation>
    <scope>NUCLEOTIDE SEQUENCE</scope>
    <source>
        <strain evidence="1">BED1</strain>
    </source>
</reference>
<accession>A0AAD4BFV5</accession>
<evidence type="ECO:0000313" key="2">
    <source>
        <dbReference type="Proteomes" id="UP001194468"/>
    </source>
</evidence>
<sequence length="68" mass="7491">MLVLRSSIKPNGTGSRMAIVNEAYEVLSNLELCQHFTANRTSNAGVCAAHPYINPYDDTRLPVLVMLL</sequence>
<dbReference type="Proteomes" id="UP001194468">
    <property type="component" value="Unassembled WGS sequence"/>
</dbReference>
<comment type="caution">
    <text evidence="1">The sequence shown here is derived from an EMBL/GenBank/DDBJ whole genome shotgun (WGS) entry which is preliminary data.</text>
</comment>